<evidence type="ECO:0000259" key="2">
    <source>
        <dbReference type="Pfam" id="PF14232"/>
    </source>
</evidence>
<dbReference type="Proteomes" id="UP001183410">
    <property type="component" value="Unassembled WGS sequence"/>
</dbReference>
<proteinExistence type="predicted"/>
<dbReference type="RefSeq" id="WP_311667238.1">
    <property type="nucleotide sequence ID" value="NZ_JAVREO010000006.1"/>
</dbReference>
<dbReference type="Pfam" id="PF14231">
    <property type="entry name" value="GXWXG"/>
    <property type="match status" value="1"/>
</dbReference>
<evidence type="ECO:0000313" key="3">
    <source>
        <dbReference type="EMBL" id="MDT0267195.1"/>
    </source>
</evidence>
<name>A0ABU2JQD0_9ACTN</name>
<sequence>MTPEQARTRFHELRAERSKVAPRELDAIWAALPTVRAAELLGAWRGAGFATGHRLNEVLREHRWHGKRFHSLDRVQPLICRDADGALFSHVELGKGEASLWDVEFRGEVTATMVYDGQAIFDHFKPVDDRTLMGIMNGGSELVRDQGEHFYFLLERDTPPERDEQR</sequence>
<evidence type="ECO:0000313" key="4">
    <source>
        <dbReference type="Proteomes" id="UP001183410"/>
    </source>
</evidence>
<dbReference type="EMBL" id="JAVREO010000006">
    <property type="protein sequence ID" value="MDT0267195.1"/>
    <property type="molecule type" value="Genomic_DNA"/>
</dbReference>
<dbReference type="InterPro" id="IPR025568">
    <property type="entry name" value="DUF4334"/>
</dbReference>
<keyword evidence="4" id="KW-1185">Reference proteome</keyword>
<evidence type="ECO:0000259" key="1">
    <source>
        <dbReference type="Pfam" id="PF14231"/>
    </source>
</evidence>
<protein>
    <submittedName>
        <fullName evidence="3">DUF4334 domain-containing protein</fullName>
    </submittedName>
</protein>
<feature type="domain" description="DUF4334" evidence="2">
    <location>
        <begin position="96"/>
        <end position="156"/>
    </location>
</feature>
<accession>A0ABU2JQD0</accession>
<dbReference type="InterPro" id="IPR025951">
    <property type="entry name" value="GXWXG_dom"/>
</dbReference>
<reference evidence="4" key="1">
    <citation type="submission" date="2023-07" db="EMBL/GenBank/DDBJ databases">
        <title>30 novel species of actinomycetes from the DSMZ collection.</title>
        <authorList>
            <person name="Nouioui I."/>
        </authorList>
    </citation>
    <scope>NUCLEOTIDE SEQUENCE [LARGE SCALE GENOMIC DNA]</scope>
    <source>
        <strain evidence="4">DSM 44915</strain>
    </source>
</reference>
<organism evidence="3 4">
    <name type="scientific">Streptomyces chisholmiae</name>
    <dbReference type="NCBI Taxonomy" id="3075540"/>
    <lineage>
        <taxon>Bacteria</taxon>
        <taxon>Bacillati</taxon>
        <taxon>Actinomycetota</taxon>
        <taxon>Actinomycetes</taxon>
        <taxon>Kitasatosporales</taxon>
        <taxon>Streptomycetaceae</taxon>
        <taxon>Streptomyces</taxon>
    </lineage>
</organism>
<dbReference type="Pfam" id="PF14232">
    <property type="entry name" value="DUF4334"/>
    <property type="match status" value="1"/>
</dbReference>
<comment type="caution">
    <text evidence="3">The sequence shown here is derived from an EMBL/GenBank/DDBJ whole genome shotgun (WGS) entry which is preliminary data.</text>
</comment>
<gene>
    <name evidence="3" type="ORF">RM844_12950</name>
</gene>
<feature type="domain" description="GXWXG" evidence="1">
    <location>
        <begin position="27"/>
        <end position="85"/>
    </location>
</feature>
<dbReference type="Gene3D" id="2.40.128.580">
    <property type="entry name" value="GXWXG domain"/>
    <property type="match status" value="1"/>
</dbReference>